<dbReference type="InterPro" id="IPR036013">
    <property type="entry name" value="Band_7/SPFH_dom_sf"/>
</dbReference>
<dbReference type="Proteomes" id="UP000007015">
    <property type="component" value="Chromosome 1"/>
</dbReference>
<dbReference type="GO" id="GO:0007005">
    <property type="term" value="P:mitochondrion organization"/>
    <property type="evidence" value="ECO:0007669"/>
    <property type="project" value="TreeGrafter"/>
</dbReference>
<sequence length="142" mass="16199">MECRYHAIVSDEFQEEKEQKHHASVTPSAPRDVPNKKTFLVERFDKYVKTLGSGIHVLAPLVDHIAYVHSLKEEAIPIPDQSAITKDNISIQIDGVLYVKMKHFLLSRRQLQLLMGYSSTGVNKMWILAIGRMLDVTVTPRE</sequence>
<dbReference type="PANTHER" id="PTHR43327">
    <property type="entry name" value="STOMATIN-LIKE PROTEIN 2, MITOCHONDRIAL"/>
    <property type="match status" value="1"/>
</dbReference>
<dbReference type="InterPro" id="IPR050710">
    <property type="entry name" value="Band7/mec-2_domain"/>
</dbReference>
<name>B8ACC2_ORYSI</name>
<accession>B8ACC2</accession>
<dbReference type="PANTHER" id="PTHR43327:SF10">
    <property type="entry name" value="STOMATIN-LIKE PROTEIN 2, MITOCHONDRIAL"/>
    <property type="match status" value="1"/>
</dbReference>
<evidence type="ECO:0000313" key="4">
    <source>
        <dbReference type="Proteomes" id="UP000007015"/>
    </source>
</evidence>
<dbReference type="STRING" id="39946.B8ACC2"/>
<dbReference type="SUPFAM" id="SSF117892">
    <property type="entry name" value="Band 7/SPFH domain"/>
    <property type="match status" value="1"/>
</dbReference>
<dbReference type="InterPro" id="IPR001107">
    <property type="entry name" value="Band_7"/>
</dbReference>
<evidence type="ECO:0000256" key="1">
    <source>
        <dbReference type="ARBA" id="ARBA00023288"/>
    </source>
</evidence>
<dbReference type="EMBL" id="CM000126">
    <property type="protein sequence ID" value="EEC71157.1"/>
    <property type="molecule type" value="Genomic_DNA"/>
</dbReference>
<proteinExistence type="predicted"/>
<dbReference type="Gene3D" id="3.30.479.30">
    <property type="entry name" value="Band 7 domain"/>
    <property type="match status" value="1"/>
</dbReference>
<dbReference type="HOGENOM" id="CLU_1819037_0_0_1"/>
<dbReference type="Pfam" id="PF01145">
    <property type="entry name" value="Band_7"/>
    <property type="match status" value="1"/>
</dbReference>
<protein>
    <recommendedName>
        <fullName evidence="2">Band 7 domain-containing protein</fullName>
    </recommendedName>
</protein>
<dbReference type="Gramene" id="BGIOSGA001148-TA">
    <property type="protein sequence ID" value="BGIOSGA001148-PA"/>
    <property type="gene ID" value="BGIOSGA001148"/>
</dbReference>
<reference evidence="3 4" key="1">
    <citation type="journal article" date="2005" name="PLoS Biol.">
        <title>The genomes of Oryza sativa: a history of duplications.</title>
        <authorList>
            <person name="Yu J."/>
            <person name="Wang J."/>
            <person name="Lin W."/>
            <person name="Li S."/>
            <person name="Li H."/>
            <person name="Zhou J."/>
            <person name="Ni P."/>
            <person name="Dong W."/>
            <person name="Hu S."/>
            <person name="Zeng C."/>
            <person name="Zhang J."/>
            <person name="Zhang Y."/>
            <person name="Li R."/>
            <person name="Xu Z."/>
            <person name="Li S."/>
            <person name="Li X."/>
            <person name="Zheng H."/>
            <person name="Cong L."/>
            <person name="Lin L."/>
            <person name="Yin J."/>
            <person name="Geng J."/>
            <person name="Li G."/>
            <person name="Shi J."/>
            <person name="Liu J."/>
            <person name="Lv H."/>
            <person name="Li J."/>
            <person name="Wang J."/>
            <person name="Deng Y."/>
            <person name="Ran L."/>
            <person name="Shi X."/>
            <person name="Wang X."/>
            <person name="Wu Q."/>
            <person name="Li C."/>
            <person name="Ren X."/>
            <person name="Wang J."/>
            <person name="Wang X."/>
            <person name="Li D."/>
            <person name="Liu D."/>
            <person name="Zhang X."/>
            <person name="Ji Z."/>
            <person name="Zhao W."/>
            <person name="Sun Y."/>
            <person name="Zhang Z."/>
            <person name="Bao J."/>
            <person name="Han Y."/>
            <person name="Dong L."/>
            <person name="Ji J."/>
            <person name="Chen P."/>
            <person name="Wu S."/>
            <person name="Liu J."/>
            <person name="Xiao Y."/>
            <person name="Bu D."/>
            <person name="Tan J."/>
            <person name="Yang L."/>
            <person name="Ye C."/>
            <person name="Zhang J."/>
            <person name="Xu J."/>
            <person name="Zhou Y."/>
            <person name="Yu Y."/>
            <person name="Zhang B."/>
            <person name="Zhuang S."/>
            <person name="Wei H."/>
            <person name="Liu B."/>
            <person name="Lei M."/>
            <person name="Yu H."/>
            <person name="Li Y."/>
            <person name="Xu H."/>
            <person name="Wei S."/>
            <person name="He X."/>
            <person name="Fang L."/>
            <person name="Zhang Z."/>
            <person name="Zhang Y."/>
            <person name="Huang X."/>
            <person name="Su Z."/>
            <person name="Tong W."/>
            <person name="Li J."/>
            <person name="Tong Z."/>
            <person name="Li S."/>
            <person name="Ye J."/>
            <person name="Wang L."/>
            <person name="Fang L."/>
            <person name="Lei T."/>
            <person name="Chen C."/>
            <person name="Chen H."/>
            <person name="Xu Z."/>
            <person name="Li H."/>
            <person name="Huang H."/>
            <person name="Zhang F."/>
            <person name="Xu H."/>
            <person name="Li N."/>
            <person name="Zhao C."/>
            <person name="Li S."/>
            <person name="Dong L."/>
            <person name="Huang Y."/>
            <person name="Li L."/>
            <person name="Xi Y."/>
            <person name="Qi Q."/>
            <person name="Li W."/>
            <person name="Zhang B."/>
            <person name="Hu W."/>
            <person name="Zhang Y."/>
            <person name="Tian X."/>
            <person name="Jiao Y."/>
            <person name="Liang X."/>
            <person name="Jin J."/>
            <person name="Gao L."/>
            <person name="Zheng W."/>
            <person name="Hao B."/>
            <person name="Liu S."/>
            <person name="Wang W."/>
            <person name="Yuan L."/>
            <person name="Cao M."/>
            <person name="McDermott J."/>
            <person name="Samudrala R."/>
            <person name="Wang J."/>
            <person name="Wong G.K."/>
            <person name="Yang H."/>
        </authorList>
    </citation>
    <scope>NUCLEOTIDE SEQUENCE [LARGE SCALE GENOMIC DNA]</scope>
    <source>
        <strain evidence="4">cv. 93-11</strain>
    </source>
</reference>
<feature type="domain" description="Band 7" evidence="2">
    <location>
        <begin position="33"/>
        <end position="101"/>
    </location>
</feature>
<dbReference type="GO" id="GO:0005739">
    <property type="term" value="C:mitochondrion"/>
    <property type="evidence" value="ECO:0007669"/>
    <property type="project" value="TreeGrafter"/>
</dbReference>
<keyword evidence="1" id="KW-0449">Lipoprotein</keyword>
<evidence type="ECO:0000259" key="2">
    <source>
        <dbReference type="Pfam" id="PF01145"/>
    </source>
</evidence>
<gene>
    <name evidence="3" type="ORF">OsI_02998</name>
</gene>
<evidence type="ECO:0000313" key="3">
    <source>
        <dbReference type="EMBL" id="EEC71157.1"/>
    </source>
</evidence>
<organism evidence="3 4">
    <name type="scientific">Oryza sativa subsp. indica</name>
    <name type="common">Rice</name>
    <dbReference type="NCBI Taxonomy" id="39946"/>
    <lineage>
        <taxon>Eukaryota</taxon>
        <taxon>Viridiplantae</taxon>
        <taxon>Streptophyta</taxon>
        <taxon>Embryophyta</taxon>
        <taxon>Tracheophyta</taxon>
        <taxon>Spermatophyta</taxon>
        <taxon>Magnoliopsida</taxon>
        <taxon>Liliopsida</taxon>
        <taxon>Poales</taxon>
        <taxon>Poaceae</taxon>
        <taxon>BOP clade</taxon>
        <taxon>Oryzoideae</taxon>
        <taxon>Oryzeae</taxon>
        <taxon>Oryzinae</taxon>
        <taxon>Oryza</taxon>
        <taxon>Oryza sativa</taxon>
    </lineage>
</organism>
<keyword evidence="4" id="KW-1185">Reference proteome</keyword>
<dbReference type="AlphaFoldDB" id="B8ACC2"/>